<evidence type="ECO:0000313" key="3">
    <source>
        <dbReference type="EMBL" id="RHJ89371.1"/>
    </source>
</evidence>
<gene>
    <name evidence="3" type="ORF">DW099_01995</name>
</gene>
<dbReference type="PIRSF" id="PIRSF002741">
    <property type="entry name" value="MppA"/>
    <property type="match status" value="1"/>
</dbReference>
<dbReference type="Pfam" id="PF00496">
    <property type="entry name" value="SBP_bac_5"/>
    <property type="match status" value="1"/>
</dbReference>
<dbReference type="GO" id="GO:1904680">
    <property type="term" value="F:peptide transmembrane transporter activity"/>
    <property type="evidence" value="ECO:0007669"/>
    <property type="project" value="TreeGrafter"/>
</dbReference>
<comment type="caution">
    <text evidence="3">The sequence shown here is derived from an EMBL/GenBank/DDBJ whole genome shotgun (WGS) entry which is preliminary data.</text>
</comment>
<dbReference type="GO" id="GO:0042597">
    <property type="term" value="C:periplasmic space"/>
    <property type="evidence" value="ECO:0007669"/>
    <property type="project" value="UniProtKB-ARBA"/>
</dbReference>
<dbReference type="PANTHER" id="PTHR30290">
    <property type="entry name" value="PERIPLASMIC BINDING COMPONENT OF ABC TRANSPORTER"/>
    <property type="match status" value="1"/>
</dbReference>
<evidence type="ECO:0000259" key="2">
    <source>
        <dbReference type="Pfam" id="PF00496"/>
    </source>
</evidence>
<dbReference type="OrthoDB" id="9772924at2"/>
<dbReference type="STRING" id="1776384.GCA_900086585_02681"/>
<proteinExistence type="predicted"/>
<feature type="domain" description="Solute-binding protein family 5" evidence="2">
    <location>
        <begin position="80"/>
        <end position="408"/>
    </location>
</feature>
<dbReference type="InterPro" id="IPR030678">
    <property type="entry name" value="Peptide/Ni-bd"/>
</dbReference>
<feature type="signal peptide" evidence="1">
    <location>
        <begin position="1"/>
        <end position="23"/>
    </location>
</feature>
<keyword evidence="4" id="KW-1185">Reference proteome</keyword>
<dbReference type="Gene3D" id="3.90.76.10">
    <property type="entry name" value="Dipeptide-binding Protein, Domain 1"/>
    <property type="match status" value="1"/>
</dbReference>
<dbReference type="Proteomes" id="UP000284841">
    <property type="component" value="Unassembled WGS sequence"/>
</dbReference>
<dbReference type="GO" id="GO:0015833">
    <property type="term" value="P:peptide transport"/>
    <property type="evidence" value="ECO:0007669"/>
    <property type="project" value="TreeGrafter"/>
</dbReference>
<dbReference type="PANTHER" id="PTHR30290:SF81">
    <property type="entry name" value="OLIGOPEPTIDE-BINDING PROTEIN OPPA"/>
    <property type="match status" value="1"/>
</dbReference>
<dbReference type="PROSITE" id="PS51257">
    <property type="entry name" value="PROKAR_LIPOPROTEIN"/>
    <property type="match status" value="1"/>
</dbReference>
<organism evidence="3 4">
    <name type="scientific">Emergencia timonensis</name>
    <dbReference type="NCBI Taxonomy" id="1776384"/>
    <lineage>
        <taxon>Bacteria</taxon>
        <taxon>Bacillati</taxon>
        <taxon>Bacillota</taxon>
        <taxon>Clostridia</taxon>
        <taxon>Peptostreptococcales</taxon>
        <taxon>Anaerovoracaceae</taxon>
        <taxon>Emergencia</taxon>
    </lineage>
</organism>
<accession>A0A415E6H2</accession>
<dbReference type="GO" id="GO:0043190">
    <property type="term" value="C:ATP-binding cassette (ABC) transporter complex"/>
    <property type="evidence" value="ECO:0007669"/>
    <property type="project" value="InterPro"/>
</dbReference>
<sequence>MKKKISKAAVLLLSLTLVISLFASCGGGGGDTEGKTSLVVAVDNDYATLHPCNWSTTVEQRMNSQIYDTLLRKNYEDQTKLEPRVAEKWEVSKDGKCYTFHLRDDVTFHDGSKLTAEDIGFTLDLYAKSEYQGAVVEGFDHYDIVDDTTIKVYTKSVYAPFLDSMDQMFIASKAYFEKAGKDKFAQEPVGCGPYKWVSHKDGDKAELEAYEEYYRGAPAIKNVTFKIISDVASMGVGIQTGEVDFAEVDPSVVTTLKDVDTVEIEEATETTFGFVAMNTEKAPYNNVKFRQAINYAIDRQGIIKSVQEGYATENSNLLTPDRLGWSEDQKSYTYDLDKAKALLKEAGIKGTYDLGEMFVAEQYKTLAEVVEANLKKVGLTCKITVLEFNAYLNKLRQGDFGITALQMSLEGDTQQVAMALCTQYVGQANNARYSNPEIDQLFEKAVTTIKEEDRAKVYDEIFQKVQDEAVYAVLYNPTMLYARNAGLKIHHLPVEGVYYIYDFSW</sequence>
<feature type="chain" id="PRO_5039342666" evidence="1">
    <location>
        <begin position="24"/>
        <end position="505"/>
    </location>
</feature>
<dbReference type="InterPro" id="IPR039424">
    <property type="entry name" value="SBP_5"/>
</dbReference>
<dbReference type="Gene3D" id="3.10.105.10">
    <property type="entry name" value="Dipeptide-binding Protein, Domain 3"/>
    <property type="match status" value="1"/>
</dbReference>
<reference evidence="3 4" key="1">
    <citation type="submission" date="2018-08" db="EMBL/GenBank/DDBJ databases">
        <title>A genome reference for cultivated species of the human gut microbiota.</title>
        <authorList>
            <person name="Zou Y."/>
            <person name="Xue W."/>
            <person name="Luo G."/>
        </authorList>
    </citation>
    <scope>NUCLEOTIDE SEQUENCE [LARGE SCALE GENOMIC DNA]</scope>
    <source>
        <strain evidence="3 4">AM07-24</strain>
    </source>
</reference>
<dbReference type="CDD" id="cd00995">
    <property type="entry name" value="PBP2_NikA_DppA_OppA_like"/>
    <property type="match status" value="1"/>
</dbReference>
<protein>
    <submittedName>
        <fullName evidence="3">ABC transporter substrate-binding protein</fullName>
    </submittedName>
</protein>
<name>A0A415E6H2_9FIRM</name>
<dbReference type="SUPFAM" id="SSF53850">
    <property type="entry name" value="Periplasmic binding protein-like II"/>
    <property type="match status" value="1"/>
</dbReference>
<dbReference type="AlphaFoldDB" id="A0A415E6H2"/>
<dbReference type="InterPro" id="IPR000914">
    <property type="entry name" value="SBP_5_dom"/>
</dbReference>
<dbReference type="EMBL" id="QRMS01000001">
    <property type="protein sequence ID" value="RHJ89371.1"/>
    <property type="molecule type" value="Genomic_DNA"/>
</dbReference>
<evidence type="ECO:0000256" key="1">
    <source>
        <dbReference type="SAM" id="SignalP"/>
    </source>
</evidence>
<dbReference type="RefSeq" id="WP_118333473.1">
    <property type="nucleotide sequence ID" value="NZ_AP025567.1"/>
</dbReference>
<evidence type="ECO:0000313" key="4">
    <source>
        <dbReference type="Proteomes" id="UP000284841"/>
    </source>
</evidence>
<keyword evidence="1" id="KW-0732">Signal</keyword>
<dbReference type="Gene3D" id="3.40.190.10">
    <property type="entry name" value="Periplasmic binding protein-like II"/>
    <property type="match status" value="1"/>
</dbReference>